<proteinExistence type="predicted"/>
<reference evidence="1" key="2">
    <citation type="submission" date="2016-06" db="EMBL/GenBank/DDBJ databases">
        <title>The genome of a short-lived fish provides insights into sex chromosome evolution and the genetic control of aging.</title>
        <authorList>
            <person name="Reichwald K."/>
            <person name="Felder M."/>
            <person name="Petzold A."/>
            <person name="Koch P."/>
            <person name="Groth M."/>
            <person name="Platzer M."/>
        </authorList>
    </citation>
    <scope>NUCLEOTIDE SEQUENCE</scope>
    <source>
        <tissue evidence="1">Brain</tissue>
    </source>
</reference>
<reference evidence="1" key="1">
    <citation type="submission" date="2016-05" db="EMBL/GenBank/DDBJ databases">
        <authorList>
            <person name="Lavstsen T."/>
            <person name="Jespersen J.S."/>
        </authorList>
    </citation>
    <scope>NUCLEOTIDE SEQUENCE</scope>
    <source>
        <tissue evidence="1">Brain</tissue>
    </source>
</reference>
<accession>A0A1A8BKV2</accession>
<dbReference type="AlphaFoldDB" id="A0A1A8BKV2"/>
<protein>
    <submittedName>
        <fullName evidence="1">Calcium channel, voltage-dependent, L type, alpha 1F subunit</fullName>
    </submittedName>
</protein>
<feature type="non-terminal residue" evidence="1">
    <location>
        <position position="33"/>
    </location>
</feature>
<name>A0A1A8BKV2_NOTKA</name>
<sequence length="33" mass="3735">MMKLLTSGLRSLANLQRMHISATWSSSHTHTHT</sequence>
<gene>
    <name evidence="1" type="primary">CACNA1F</name>
</gene>
<dbReference type="EMBL" id="HADZ01003315">
    <property type="protein sequence ID" value="SBP67256.1"/>
    <property type="molecule type" value="Transcribed_RNA"/>
</dbReference>
<organism evidence="1">
    <name type="scientific">Nothobranchius kadleci</name>
    <name type="common">African annual killifish</name>
    <dbReference type="NCBI Taxonomy" id="1051664"/>
    <lineage>
        <taxon>Eukaryota</taxon>
        <taxon>Metazoa</taxon>
        <taxon>Chordata</taxon>
        <taxon>Craniata</taxon>
        <taxon>Vertebrata</taxon>
        <taxon>Euteleostomi</taxon>
        <taxon>Actinopterygii</taxon>
        <taxon>Neopterygii</taxon>
        <taxon>Teleostei</taxon>
        <taxon>Neoteleostei</taxon>
        <taxon>Acanthomorphata</taxon>
        <taxon>Ovalentaria</taxon>
        <taxon>Atherinomorphae</taxon>
        <taxon>Cyprinodontiformes</taxon>
        <taxon>Nothobranchiidae</taxon>
        <taxon>Nothobranchius</taxon>
    </lineage>
</organism>
<evidence type="ECO:0000313" key="1">
    <source>
        <dbReference type="EMBL" id="SBP67256.1"/>
    </source>
</evidence>